<gene>
    <name evidence="1" type="ORF">L2E82_39277</name>
</gene>
<comment type="caution">
    <text evidence="1">The sequence shown here is derived from an EMBL/GenBank/DDBJ whole genome shotgun (WGS) entry which is preliminary data.</text>
</comment>
<keyword evidence="2" id="KW-1185">Reference proteome</keyword>
<reference evidence="2" key="1">
    <citation type="journal article" date="2022" name="Mol. Ecol. Resour.">
        <title>The genomes of chicory, endive, great burdock and yacon provide insights into Asteraceae palaeo-polyploidization history and plant inulin production.</title>
        <authorList>
            <person name="Fan W."/>
            <person name="Wang S."/>
            <person name="Wang H."/>
            <person name="Wang A."/>
            <person name="Jiang F."/>
            <person name="Liu H."/>
            <person name="Zhao H."/>
            <person name="Xu D."/>
            <person name="Zhang Y."/>
        </authorList>
    </citation>
    <scope>NUCLEOTIDE SEQUENCE [LARGE SCALE GENOMIC DNA]</scope>
    <source>
        <strain evidence="2">cv. Punajuju</strain>
    </source>
</reference>
<name>A0ACB9AIQ3_CICIN</name>
<organism evidence="1 2">
    <name type="scientific">Cichorium intybus</name>
    <name type="common">Chicory</name>
    <dbReference type="NCBI Taxonomy" id="13427"/>
    <lineage>
        <taxon>Eukaryota</taxon>
        <taxon>Viridiplantae</taxon>
        <taxon>Streptophyta</taxon>
        <taxon>Embryophyta</taxon>
        <taxon>Tracheophyta</taxon>
        <taxon>Spermatophyta</taxon>
        <taxon>Magnoliopsida</taxon>
        <taxon>eudicotyledons</taxon>
        <taxon>Gunneridae</taxon>
        <taxon>Pentapetalae</taxon>
        <taxon>asterids</taxon>
        <taxon>campanulids</taxon>
        <taxon>Asterales</taxon>
        <taxon>Asteraceae</taxon>
        <taxon>Cichorioideae</taxon>
        <taxon>Cichorieae</taxon>
        <taxon>Cichoriinae</taxon>
        <taxon>Cichorium</taxon>
    </lineage>
</organism>
<sequence>MVLLLLIVMLFFLVLNVFAASSTNLQPPNKRGSEVNRSWKNSEEEEFMWDDVNSHVPVSGKSGGGGGSKRDPRSYPEPEKSNPGNELYCKSFEVAIKSDLHKQVLSQQAMRSGSRGGPSTSSSVGVSRKSITFGEAAAPLGVYVSLQAFTEVPNLNLWYGPDSYMDANIVELFHQMTLMAYEEISKIHPDHTRNSINDLLLRLHYFQDGTCIVHHLFGHQVVEKIIDMYCDAFLTAHFEVPGEMFYLAMEAKRRRMRVETTRPD</sequence>
<dbReference type="EMBL" id="CM042015">
    <property type="protein sequence ID" value="KAI3709515.1"/>
    <property type="molecule type" value="Genomic_DNA"/>
</dbReference>
<accession>A0ACB9AIQ3</accession>
<proteinExistence type="predicted"/>
<dbReference type="Proteomes" id="UP001055811">
    <property type="component" value="Linkage Group LG07"/>
</dbReference>
<reference evidence="1 2" key="2">
    <citation type="journal article" date="2022" name="Mol. Ecol. Resour.">
        <title>The genomes of chicory, endive, great burdock and yacon provide insights into Asteraceae paleo-polyploidization history and plant inulin production.</title>
        <authorList>
            <person name="Fan W."/>
            <person name="Wang S."/>
            <person name="Wang H."/>
            <person name="Wang A."/>
            <person name="Jiang F."/>
            <person name="Liu H."/>
            <person name="Zhao H."/>
            <person name="Xu D."/>
            <person name="Zhang Y."/>
        </authorList>
    </citation>
    <scope>NUCLEOTIDE SEQUENCE [LARGE SCALE GENOMIC DNA]</scope>
    <source>
        <strain evidence="2">cv. Punajuju</strain>
        <tissue evidence="1">Leaves</tissue>
    </source>
</reference>
<evidence type="ECO:0000313" key="2">
    <source>
        <dbReference type="Proteomes" id="UP001055811"/>
    </source>
</evidence>
<evidence type="ECO:0000313" key="1">
    <source>
        <dbReference type="EMBL" id="KAI3709515.1"/>
    </source>
</evidence>
<protein>
    <submittedName>
        <fullName evidence="1">Uncharacterized protein</fullName>
    </submittedName>
</protein>